<dbReference type="SMART" id="SM00091">
    <property type="entry name" value="PAS"/>
    <property type="match status" value="1"/>
</dbReference>
<dbReference type="NCBIfam" id="TIGR00229">
    <property type="entry name" value="sensory_box"/>
    <property type="match status" value="1"/>
</dbReference>
<dbReference type="Gene3D" id="3.30.450.40">
    <property type="match status" value="1"/>
</dbReference>
<evidence type="ECO:0000256" key="4">
    <source>
        <dbReference type="ARBA" id="ARBA00022679"/>
    </source>
</evidence>
<dbReference type="InterPro" id="IPR035965">
    <property type="entry name" value="PAS-like_dom_sf"/>
</dbReference>
<proteinExistence type="predicted"/>
<dbReference type="InterPro" id="IPR001789">
    <property type="entry name" value="Sig_transdc_resp-reg_receiver"/>
</dbReference>
<evidence type="ECO:0000259" key="8">
    <source>
        <dbReference type="PROSITE" id="PS50110"/>
    </source>
</evidence>
<dbReference type="EMBL" id="CP029550">
    <property type="protein sequence ID" value="AWN40459.1"/>
    <property type="molecule type" value="Genomic_DNA"/>
</dbReference>
<dbReference type="Pfam" id="PF02518">
    <property type="entry name" value="HATPase_c"/>
    <property type="match status" value="1"/>
</dbReference>
<dbReference type="InterPro" id="IPR005467">
    <property type="entry name" value="His_kinase_dom"/>
</dbReference>
<evidence type="ECO:0000259" key="9">
    <source>
        <dbReference type="PROSITE" id="PS50112"/>
    </source>
</evidence>
<accession>A0A2U8W307</accession>
<dbReference type="PROSITE" id="PS50110">
    <property type="entry name" value="RESPONSE_REGULATORY"/>
    <property type="match status" value="1"/>
</dbReference>
<dbReference type="PROSITE" id="PS50112">
    <property type="entry name" value="PAS"/>
    <property type="match status" value="1"/>
</dbReference>
<dbReference type="AlphaFoldDB" id="A0A2U8W307"/>
<dbReference type="InterPro" id="IPR003594">
    <property type="entry name" value="HATPase_dom"/>
</dbReference>
<dbReference type="Gene3D" id="3.30.565.10">
    <property type="entry name" value="Histidine kinase-like ATPase, C-terminal domain"/>
    <property type="match status" value="1"/>
</dbReference>
<evidence type="ECO:0000313" key="10">
    <source>
        <dbReference type="EMBL" id="AWN40459.1"/>
    </source>
</evidence>
<dbReference type="Gene3D" id="3.40.50.2300">
    <property type="match status" value="1"/>
</dbReference>
<sequence length="675" mass="73696">MNRPAPDLHVGHDFQADLAAIDSIEVVPTILETVCRATGMGFAAVARVTDDRWVACQVRDGIAFGLPPGGELEVATTICREVRRDGVAVVIDHVAEDEVYCGHPTPARYGFQSYISMPIVLPDGTFWGTLCAIDPQPARLNTPGTIGMFKAFADLIAFHLDAQQRVSVSAVERDQAWRLSQDLLVIVTAEGVLQAANAAWTRILGWQEHELVGRSFADFAHPLEIENLTAIRSCITEKPLTDPCEIRVRHKDGSYRWFAWTGAFEGGKIYANGRDVTTHREQAEALARAEEALRQSQKLEAVGQLTGGVAHDFNNLLTIIRSSVEFLRRPDLPEERRKRYMDAVSDTVQRAAKLTSQLLAFARRQALQPEVFEVGTCLRAVAEMLDPIMGARIRIVTEVPDTLCYVRADLSQFETALVNMAVNARDAMEGEGTLTVHLSCHDGMPPIRHHSGASGPFAAVSLTDTGSGIEPSQISRIFEPFFTTKEIGRGTGLGLSQVFGFAKQSGGDVDVASKLGQGTTFTLYLPEAEAEVTQEPEEELSPSADGSGQRVLVVEDNLEVGRFATQILEDLGYVTTWAHNAPEALKVLGTAGAVFDAVFSDVVMPGMDGVHLAREIRRLHPGLPVVLTSGYSHVLAKEGPDGFELLQKPYSVEALSHILRRATGKTKRRRLSKQS</sequence>
<keyword evidence="3 6" id="KW-0597">Phosphoprotein</keyword>
<dbReference type="PANTHER" id="PTHR43065:SF49">
    <property type="entry name" value="HISTIDINE KINASE"/>
    <property type="match status" value="1"/>
</dbReference>
<dbReference type="InterPro" id="IPR013655">
    <property type="entry name" value="PAS_fold_3"/>
</dbReference>
<evidence type="ECO:0000256" key="2">
    <source>
        <dbReference type="ARBA" id="ARBA00012438"/>
    </source>
</evidence>
<dbReference type="OrthoDB" id="9796100at2"/>
<feature type="domain" description="Histidine kinase" evidence="7">
    <location>
        <begin position="308"/>
        <end position="529"/>
    </location>
</feature>
<dbReference type="PANTHER" id="PTHR43065">
    <property type="entry name" value="SENSOR HISTIDINE KINASE"/>
    <property type="match status" value="1"/>
</dbReference>
<feature type="modified residue" description="4-aspartylphosphate" evidence="6">
    <location>
        <position position="601"/>
    </location>
</feature>
<dbReference type="SMART" id="SM00387">
    <property type="entry name" value="HATPase_c"/>
    <property type="match status" value="1"/>
</dbReference>
<evidence type="ECO:0000256" key="1">
    <source>
        <dbReference type="ARBA" id="ARBA00000085"/>
    </source>
</evidence>
<dbReference type="Pfam" id="PF01590">
    <property type="entry name" value="GAF"/>
    <property type="match status" value="1"/>
</dbReference>
<keyword evidence="5 10" id="KW-0418">Kinase</keyword>
<dbReference type="Proteomes" id="UP000245926">
    <property type="component" value="Chromosome"/>
</dbReference>
<feature type="domain" description="Response regulatory" evidence="8">
    <location>
        <begin position="550"/>
        <end position="663"/>
    </location>
</feature>
<dbReference type="PRINTS" id="PR00344">
    <property type="entry name" value="BCTRLSENSOR"/>
</dbReference>
<dbReference type="PROSITE" id="PS50109">
    <property type="entry name" value="HIS_KIN"/>
    <property type="match status" value="1"/>
</dbReference>
<evidence type="ECO:0000256" key="3">
    <source>
        <dbReference type="ARBA" id="ARBA00022553"/>
    </source>
</evidence>
<dbReference type="SMART" id="SM00388">
    <property type="entry name" value="HisKA"/>
    <property type="match status" value="1"/>
</dbReference>
<evidence type="ECO:0000256" key="6">
    <source>
        <dbReference type="PROSITE-ProRule" id="PRU00169"/>
    </source>
</evidence>
<dbReference type="CDD" id="cd00130">
    <property type="entry name" value="PAS"/>
    <property type="match status" value="1"/>
</dbReference>
<protein>
    <recommendedName>
        <fullName evidence="2">histidine kinase</fullName>
        <ecNumber evidence="2">2.7.13.3</ecNumber>
    </recommendedName>
</protein>
<dbReference type="KEGG" id="mets:DK389_07835"/>
<dbReference type="Gene3D" id="3.30.450.20">
    <property type="entry name" value="PAS domain"/>
    <property type="match status" value="1"/>
</dbReference>
<dbReference type="SUPFAM" id="SSF55874">
    <property type="entry name" value="ATPase domain of HSP90 chaperone/DNA topoisomerase II/histidine kinase"/>
    <property type="match status" value="1"/>
</dbReference>
<feature type="domain" description="PAS" evidence="9">
    <location>
        <begin position="184"/>
        <end position="222"/>
    </location>
</feature>
<dbReference type="Pfam" id="PF00072">
    <property type="entry name" value="Response_reg"/>
    <property type="match status" value="1"/>
</dbReference>
<evidence type="ECO:0000313" key="11">
    <source>
        <dbReference type="Proteomes" id="UP000245926"/>
    </source>
</evidence>
<reference evidence="11" key="1">
    <citation type="submission" date="2018-05" db="EMBL/GenBank/DDBJ databases">
        <title>Complete Genome Sequence of Methylobacterium sp. 17SD2-17.</title>
        <authorList>
            <person name="Srinivasan S."/>
        </authorList>
    </citation>
    <scope>NUCLEOTIDE SEQUENCE [LARGE SCALE GENOMIC DNA]</scope>
    <source>
        <strain evidence="11">17SD2-17</strain>
    </source>
</reference>
<dbReference type="Pfam" id="PF00512">
    <property type="entry name" value="HisKA"/>
    <property type="match status" value="1"/>
</dbReference>
<gene>
    <name evidence="10" type="ORF">DK389_07835</name>
</gene>
<dbReference type="SUPFAM" id="SSF55785">
    <property type="entry name" value="PYP-like sensor domain (PAS domain)"/>
    <property type="match status" value="1"/>
</dbReference>
<dbReference type="SMART" id="SM00448">
    <property type="entry name" value="REC"/>
    <property type="match status" value="1"/>
</dbReference>
<dbReference type="EC" id="2.7.13.3" evidence="2"/>
<dbReference type="InterPro" id="IPR036097">
    <property type="entry name" value="HisK_dim/P_sf"/>
</dbReference>
<dbReference type="GO" id="GO:0000155">
    <property type="term" value="F:phosphorelay sensor kinase activity"/>
    <property type="evidence" value="ECO:0007669"/>
    <property type="project" value="InterPro"/>
</dbReference>
<dbReference type="SMART" id="SM00065">
    <property type="entry name" value="GAF"/>
    <property type="match status" value="1"/>
</dbReference>
<evidence type="ECO:0000256" key="5">
    <source>
        <dbReference type="ARBA" id="ARBA00022777"/>
    </source>
</evidence>
<dbReference type="InterPro" id="IPR029016">
    <property type="entry name" value="GAF-like_dom_sf"/>
</dbReference>
<name>A0A2U8W307_9HYPH</name>
<keyword evidence="11" id="KW-1185">Reference proteome</keyword>
<evidence type="ECO:0000259" key="7">
    <source>
        <dbReference type="PROSITE" id="PS50109"/>
    </source>
</evidence>
<dbReference type="InterPro" id="IPR004358">
    <property type="entry name" value="Sig_transdc_His_kin-like_C"/>
</dbReference>
<organism evidence="10 11">
    <name type="scientific">Methylobacterium durans</name>
    <dbReference type="NCBI Taxonomy" id="2202825"/>
    <lineage>
        <taxon>Bacteria</taxon>
        <taxon>Pseudomonadati</taxon>
        <taxon>Pseudomonadota</taxon>
        <taxon>Alphaproteobacteria</taxon>
        <taxon>Hyphomicrobiales</taxon>
        <taxon>Methylobacteriaceae</taxon>
        <taxon>Methylobacterium</taxon>
    </lineage>
</organism>
<dbReference type="SUPFAM" id="SSF52172">
    <property type="entry name" value="CheY-like"/>
    <property type="match status" value="1"/>
</dbReference>
<dbReference type="SUPFAM" id="SSF47384">
    <property type="entry name" value="Homodimeric domain of signal transducing histidine kinase"/>
    <property type="match status" value="1"/>
</dbReference>
<dbReference type="InterPro" id="IPR003018">
    <property type="entry name" value="GAF"/>
</dbReference>
<dbReference type="InterPro" id="IPR011006">
    <property type="entry name" value="CheY-like_superfamily"/>
</dbReference>
<dbReference type="Gene3D" id="1.10.287.130">
    <property type="match status" value="1"/>
</dbReference>
<keyword evidence="4" id="KW-0808">Transferase</keyword>
<dbReference type="InterPro" id="IPR000014">
    <property type="entry name" value="PAS"/>
</dbReference>
<dbReference type="RefSeq" id="WP_109888622.1">
    <property type="nucleotide sequence ID" value="NZ_CP029550.1"/>
</dbReference>
<dbReference type="InterPro" id="IPR003661">
    <property type="entry name" value="HisK_dim/P_dom"/>
</dbReference>
<dbReference type="InterPro" id="IPR036890">
    <property type="entry name" value="HATPase_C_sf"/>
</dbReference>
<comment type="catalytic activity">
    <reaction evidence="1">
        <text>ATP + protein L-histidine = ADP + protein N-phospho-L-histidine.</text>
        <dbReference type="EC" id="2.7.13.3"/>
    </reaction>
</comment>
<dbReference type="CDD" id="cd00082">
    <property type="entry name" value="HisKA"/>
    <property type="match status" value="1"/>
</dbReference>
<dbReference type="Pfam" id="PF08447">
    <property type="entry name" value="PAS_3"/>
    <property type="match status" value="1"/>
</dbReference>
<dbReference type="SUPFAM" id="SSF55781">
    <property type="entry name" value="GAF domain-like"/>
    <property type="match status" value="1"/>
</dbReference>